<name>A0ABM7M8W8_9ACTN</name>
<proteinExistence type="predicted"/>
<dbReference type="PANTHER" id="PTHR43781">
    <property type="entry name" value="SACCHAROPINE DEHYDROGENASE"/>
    <property type="match status" value="1"/>
</dbReference>
<accession>A0ABM7M8W8</accession>
<dbReference type="InterPro" id="IPR016040">
    <property type="entry name" value="NAD(P)-bd_dom"/>
</dbReference>
<reference evidence="3 4" key="1">
    <citation type="submission" date="2020-08" db="EMBL/GenBank/DDBJ databases">
        <title>Whole genome shotgun sequence of Actinoplanes ianthinogenes NBRC 13996.</title>
        <authorList>
            <person name="Komaki H."/>
            <person name="Tamura T."/>
        </authorList>
    </citation>
    <scope>NUCLEOTIDE SEQUENCE [LARGE SCALE GENOMIC DNA]</scope>
    <source>
        <strain evidence="3 4">NBRC 13996</strain>
    </source>
</reference>
<gene>
    <name evidence="3" type="ORF">Aiant_87450</name>
</gene>
<protein>
    <submittedName>
        <fullName evidence="3">Saccharopine dehydrogenase</fullName>
    </submittedName>
</protein>
<dbReference type="SUPFAM" id="SSF51735">
    <property type="entry name" value="NAD(P)-binding Rossmann-fold domains"/>
    <property type="match status" value="1"/>
</dbReference>
<feature type="domain" description="NAD(P)-binding" evidence="2">
    <location>
        <begin position="9"/>
        <end position="91"/>
    </location>
</feature>
<feature type="region of interest" description="Disordered" evidence="1">
    <location>
        <begin position="321"/>
        <end position="340"/>
    </location>
</feature>
<dbReference type="PANTHER" id="PTHR43781:SF1">
    <property type="entry name" value="SACCHAROPINE DEHYDROGENASE"/>
    <property type="match status" value="1"/>
</dbReference>
<dbReference type="EMBL" id="AP023356">
    <property type="protein sequence ID" value="BCJ48088.1"/>
    <property type="molecule type" value="Genomic_DNA"/>
</dbReference>
<sequence>MTENIAVYGATGHTGRHVTTELRRRGHTPLLLGRDLAQLQTLGEHPRQANTDDPAALDRALHDAAAVINTAGPFATTAGPLIEAAQRAGIPYLDVAAEIEANLDTFTRYADSPTPIIPAMAFFGGLGDLLATTALDGATTADEIQIAYGLTSWHPTPGTLAAGTVSAQRRGGRRLRYTAGSLRHHDDALPIVDWTFPAPLGPQKVLAEFTMADVVTIPTHLHVPTITTYMTTSAATDLANAGPRTPETFTVDVRIRTGTTEHRITATGHDIYAVTAPLAVEAAERLLTGRTHHTRGVASAATAFDAPDFLTALTPHLTVHHHPERQTQDQNTLSVRPDAP</sequence>
<evidence type="ECO:0000256" key="1">
    <source>
        <dbReference type="SAM" id="MobiDB-lite"/>
    </source>
</evidence>
<dbReference type="Proteomes" id="UP000676967">
    <property type="component" value="Chromosome"/>
</dbReference>
<evidence type="ECO:0000313" key="4">
    <source>
        <dbReference type="Proteomes" id="UP000676967"/>
    </source>
</evidence>
<evidence type="ECO:0000259" key="2">
    <source>
        <dbReference type="Pfam" id="PF13460"/>
    </source>
</evidence>
<dbReference type="InterPro" id="IPR036291">
    <property type="entry name" value="NAD(P)-bd_dom_sf"/>
</dbReference>
<dbReference type="Gene3D" id="3.40.50.720">
    <property type="entry name" value="NAD(P)-binding Rossmann-like Domain"/>
    <property type="match status" value="1"/>
</dbReference>
<dbReference type="Pfam" id="PF13460">
    <property type="entry name" value="NAD_binding_10"/>
    <property type="match status" value="1"/>
</dbReference>
<keyword evidence="4" id="KW-1185">Reference proteome</keyword>
<dbReference type="RefSeq" id="WP_189330415.1">
    <property type="nucleotide sequence ID" value="NZ_AP023356.1"/>
</dbReference>
<organism evidence="3 4">
    <name type="scientific">Actinoplanes ianthinogenes</name>
    <dbReference type="NCBI Taxonomy" id="122358"/>
    <lineage>
        <taxon>Bacteria</taxon>
        <taxon>Bacillati</taxon>
        <taxon>Actinomycetota</taxon>
        <taxon>Actinomycetes</taxon>
        <taxon>Micromonosporales</taxon>
        <taxon>Micromonosporaceae</taxon>
        <taxon>Actinoplanes</taxon>
    </lineage>
</organism>
<evidence type="ECO:0000313" key="3">
    <source>
        <dbReference type="EMBL" id="BCJ48088.1"/>
    </source>
</evidence>